<protein>
    <submittedName>
        <fullName evidence="3">Uncharacterized protein</fullName>
    </submittedName>
</protein>
<accession>A0AAV4JJY7</accession>
<evidence type="ECO:0000256" key="1">
    <source>
        <dbReference type="SAM" id="MobiDB-lite"/>
    </source>
</evidence>
<keyword evidence="4" id="KW-1185">Reference proteome</keyword>
<comment type="caution">
    <text evidence="3">The sequence shown here is derived from an EMBL/GenBank/DDBJ whole genome shotgun (WGS) entry which is preliminary data.</text>
</comment>
<dbReference type="AlphaFoldDB" id="A0AAV4JJY7"/>
<evidence type="ECO:0000313" key="3">
    <source>
        <dbReference type="EMBL" id="GFS21731.1"/>
    </source>
</evidence>
<proteinExistence type="predicted"/>
<sequence>MGSSCSTSEGVVAARLEGNGHVPMTAHEVPRVQPLAGNDNDPGPAPPGHHPVHLEPALELSEDDSPAEKSSSEQNQSPESSAAKNEPDSKPDLDNPSASQNLDFNPSASQNSTALEQGQEYTNVSSVGIGNIKIDSQQYTRDNPQDLPGKLEECQIRPTAPVSDHKLAKKDVPCLPYRDEDVDEGVEISDDEGDDNSESLNKSSSVVIVVLVVVIVAVVVAAAVATVVIAAAAVVVVVVVAVAVAVVIVVVVVVVAAAAAVVTFKLS</sequence>
<keyword evidence="2" id="KW-1133">Transmembrane helix</keyword>
<evidence type="ECO:0000313" key="4">
    <source>
        <dbReference type="Proteomes" id="UP000762676"/>
    </source>
</evidence>
<dbReference type="EMBL" id="BMAT01006895">
    <property type="protein sequence ID" value="GFS21731.1"/>
    <property type="molecule type" value="Genomic_DNA"/>
</dbReference>
<feature type="region of interest" description="Disordered" evidence="1">
    <location>
        <begin position="1"/>
        <end position="118"/>
    </location>
</feature>
<keyword evidence="2" id="KW-0472">Membrane</keyword>
<evidence type="ECO:0000256" key="2">
    <source>
        <dbReference type="SAM" id="Phobius"/>
    </source>
</evidence>
<reference evidence="3 4" key="1">
    <citation type="journal article" date="2021" name="Elife">
        <title>Chloroplast acquisition without the gene transfer in kleptoplastic sea slugs, Plakobranchus ocellatus.</title>
        <authorList>
            <person name="Maeda T."/>
            <person name="Takahashi S."/>
            <person name="Yoshida T."/>
            <person name="Shimamura S."/>
            <person name="Takaki Y."/>
            <person name="Nagai Y."/>
            <person name="Toyoda A."/>
            <person name="Suzuki Y."/>
            <person name="Arimoto A."/>
            <person name="Ishii H."/>
            <person name="Satoh N."/>
            <person name="Nishiyama T."/>
            <person name="Hasebe M."/>
            <person name="Maruyama T."/>
            <person name="Minagawa J."/>
            <person name="Obokata J."/>
            <person name="Shigenobu S."/>
        </authorList>
    </citation>
    <scope>NUCLEOTIDE SEQUENCE [LARGE SCALE GENOMIC DNA]</scope>
</reference>
<feature type="compositionally biased region" description="Low complexity" evidence="1">
    <location>
        <begin position="72"/>
        <end position="81"/>
    </location>
</feature>
<feature type="transmembrane region" description="Helical" evidence="2">
    <location>
        <begin position="235"/>
        <end position="264"/>
    </location>
</feature>
<organism evidence="3 4">
    <name type="scientific">Elysia marginata</name>
    <dbReference type="NCBI Taxonomy" id="1093978"/>
    <lineage>
        <taxon>Eukaryota</taxon>
        <taxon>Metazoa</taxon>
        <taxon>Spiralia</taxon>
        <taxon>Lophotrochozoa</taxon>
        <taxon>Mollusca</taxon>
        <taxon>Gastropoda</taxon>
        <taxon>Heterobranchia</taxon>
        <taxon>Euthyneura</taxon>
        <taxon>Panpulmonata</taxon>
        <taxon>Sacoglossa</taxon>
        <taxon>Placobranchoidea</taxon>
        <taxon>Plakobranchidae</taxon>
        <taxon>Elysia</taxon>
    </lineage>
</organism>
<feature type="compositionally biased region" description="Polar residues" evidence="1">
    <location>
        <begin position="96"/>
        <end position="118"/>
    </location>
</feature>
<gene>
    <name evidence="3" type="ORF">ElyMa_003346200</name>
</gene>
<keyword evidence="2" id="KW-0812">Transmembrane</keyword>
<feature type="transmembrane region" description="Helical" evidence="2">
    <location>
        <begin position="206"/>
        <end position="229"/>
    </location>
</feature>
<dbReference type="Proteomes" id="UP000762676">
    <property type="component" value="Unassembled WGS sequence"/>
</dbReference>
<name>A0AAV4JJY7_9GAST</name>